<organism evidence="9 10">
    <name type="scientific">Beauveria bassiana</name>
    <name type="common">White muscardine disease fungus</name>
    <name type="synonym">Tritirachium shiotae</name>
    <dbReference type="NCBI Taxonomy" id="176275"/>
    <lineage>
        <taxon>Eukaryota</taxon>
        <taxon>Fungi</taxon>
        <taxon>Dikarya</taxon>
        <taxon>Ascomycota</taxon>
        <taxon>Pezizomycotina</taxon>
        <taxon>Sordariomycetes</taxon>
        <taxon>Hypocreomycetidae</taxon>
        <taxon>Hypocreales</taxon>
        <taxon>Cordycipitaceae</taxon>
        <taxon>Beauveria</taxon>
    </lineage>
</organism>
<evidence type="ECO:0000256" key="6">
    <source>
        <dbReference type="SAM" id="MobiDB-lite"/>
    </source>
</evidence>
<protein>
    <submittedName>
        <fullName evidence="9">MFS antiporter QDR2</fullName>
    </submittedName>
</protein>
<feature type="transmembrane region" description="Helical" evidence="7">
    <location>
        <begin position="412"/>
        <end position="436"/>
    </location>
</feature>
<feature type="transmembrane region" description="Helical" evidence="7">
    <location>
        <begin position="119"/>
        <end position="137"/>
    </location>
</feature>
<evidence type="ECO:0000256" key="3">
    <source>
        <dbReference type="ARBA" id="ARBA00022692"/>
    </source>
</evidence>
<dbReference type="OMA" id="TEREYCQ"/>
<dbReference type="InterPro" id="IPR011701">
    <property type="entry name" value="MFS"/>
</dbReference>
<sequence length="522" mass="56748">MATSNKTQIWATSTPCTSDSEGSKLPSPEDVELGQVRHETPPYHVFSKRQKWFIVCLVSLAGSFSPLSSNIYFPAIDSISSELGVSQSDVALTIMVFMIVQGIAPSIFGAISDAKGRRITFITVLVIYMGANIGLAFTSSFPMLMALRGVQAAGSSATISISVGVISDISSANERGGFMGTNAGMRMVGQAIGPVLGGLLNSAWGFRSIFWFLFSFGVVASLLLVIFLPETQREIAGNGSNPLSGLHKPIVALTKTAKVPGAVPTPKTRPLNLKNVLKPLTHVFKKDIFILLSWGAVVYTLWSMVTSSTATVLLKAFPRLTQWQIGLCFLPNGIGCVLGSISTGRLLDKTFKRVEAEYCKQRGMDSIDIKKTMDFPFERARLPLMPYFSFVFIVALALYGPSYDLNDLRREYAPNLIASLGLQFIIAFTATAIFNINSTMLIDSFPDGAAGATATNNLCRCLLGAAGVSVIQPLMDAVGVRNAWFTLTGVAVFFSPLVWIQWKLCEKWRLQRQQKKNPDAYI</sequence>
<evidence type="ECO:0000256" key="7">
    <source>
        <dbReference type="SAM" id="Phobius"/>
    </source>
</evidence>
<gene>
    <name evidence="9" type="primary">QDR2_1</name>
    <name evidence="9" type="ORF">BM221_003607</name>
</gene>
<feature type="transmembrane region" description="Helical" evidence="7">
    <location>
        <begin position="323"/>
        <end position="343"/>
    </location>
</feature>
<feature type="transmembrane region" description="Helical" evidence="7">
    <location>
        <begin position="52"/>
        <end position="72"/>
    </location>
</feature>
<dbReference type="SUPFAM" id="SSF103473">
    <property type="entry name" value="MFS general substrate transporter"/>
    <property type="match status" value="1"/>
</dbReference>
<comment type="subcellular location">
    <subcellularLocation>
        <location evidence="1">Membrane</location>
        <topology evidence="1">Multi-pass membrane protein</topology>
    </subcellularLocation>
</comment>
<keyword evidence="4 7" id="KW-1133">Transmembrane helix</keyword>
<evidence type="ECO:0000256" key="5">
    <source>
        <dbReference type="ARBA" id="ARBA00023136"/>
    </source>
</evidence>
<evidence type="ECO:0000259" key="8">
    <source>
        <dbReference type="PROSITE" id="PS50850"/>
    </source>
</evidence>
<feature type="domain" description="Major facilitator superfamily (MFS) profile" evidence="8">
    <location>
        <begin position="54"/>
        <end position="506"/>
    </location>
</feature>
<dbReference type="PANTHER" id="PTHR23502">
    <property type="entry name" value="MAJOR FACILITATOR SUPERFAMILY"/>
    <property type="match status" value="1"/>
</dbReference>
<keyword evidence="3 7" id="KW-0812">Transmembrane</keyword>
<reference evidence="9 10" key="1">
    <citation type="journal article" date="2016" name="Appl. Microbiol. Biotechnol.">
        <title>Characterization of T-DNA insertion mutants with decreased virulence in the entomopathogenic fungus Beauveria bassiana JEF-007.</title>
        <authorList>
            <person name="Kim S."/>
            <person name="Lee S.J."/>
            <person name="Nai Y.S."/>
            <person name="Yu J.S."/>
            <person name="Lee M.R."/>
            <person name="Yang Y.T."/>
            <person name="Kim J.S."/>
        </authorList>
    </citation>
    <scope>NUCLEOTIDE SEQUENCE [LARGE SCALE GENOMIC DNA]</scope>
    <source>
        <strain evidence="9 10">JEF-007</strain>
    </source>
</reference>
<evidence type="ECO:0000313" key="10">
    <source>
        <dbReference type="Proteomes" id="UP000235728"/>
    </source>
</evidence>
<evidence type="ECO:0000313" key="9">
    <source>
        <dbReference type="EMBL" id="PMB71140.1"/>
    </source>
</evidence>
<keyword evidence="5 7" id="KW-0472">Membrane</keyword>
<dbReference type="Pfam" id="PF07690">
    <property type="entry name" value="MFS_1"/>
    <property type="match status" value="1"/>
</dbReference>
<dbReference type="PROSITE" id="PS50850">
    <property type="entry name" value="MFS"/>
    <property type="match status" value="1"/>
</dbReference>
<accession>A0A2N6NV44</accession>
<dbReference type="Gene3D" id="1.20.1720.10">
    <property type="entry name" value="Multidrug resistance protein D"/>
    <property type="match status" value="1"/>
</dbReference>
<proteinExistence type="predicted"/>
<keyword evidence="2" id="KW-0813">Transport</keyword>
<feature type="transmembrane region" description="Helical" evidence="7">
    <location>
        <begin position="209"/>
        <end position="228"/>
    </location>
</feature>
<evidence type="ECO:0000256" key="4">
    <source>
        <dbReference type="ARBA" id="ARBA00022989"/>
    </source>
</evidence>
<dbReference type="Gene3D" id="1.20.1250.20">
    <property type="entry name" value="MFS general substrate transporter like domains"/>
    <property type="match status" value="1"/>
</dbReference>
<evidence type="ECO:0000256" key="1">
    <source>
        <dbReference type="ARBA" id="ARBA00004141"/>
    </source>
</evidence>
<feature type="compositionally biased region" description="Polar residues" evidence="6">
    <location>
        <begin position="1"/>
        <end position="20"/>
    </location>
</feature>
<dbReference type="Proteomes" id="UP000235728">
    <property type="component" value="Unassembled WGS sequence"/>
</dbReference>
<feature type="transmembrane region" description="Helical" evidence="7">
    <location>
        <begin position="288"/>
        <end position="317"/>
    </location>
</feature>
<feature type="transmembrane region" description="Helical" evidence="7">
    <location>
        <begin position="448"/>
        <end position="471"/>
    </location>
</feature>
<dbReference type="PANTHER" id="PTHR23502:SF26">
    <property type="entry name" value="MAJOR FACILITATOR SUPERFAMILY (MFS) PROFILE DOMAIN-CONTAINING PROTEIN"/>
    <property type="match status" value="1"/>
</dbReference>
<feature type="transmembrane region" description="Helical" evidence="7">
    <location>
        <begin position="380"/>
        <end position="400"/>
    </location>
</feature>
<name>A0A2N6NV44_BEABA</name>
<dbReference type="FunFam" id="1.20.1250.20:FF:000172">
    <property type="entry name" value="MFS multidrug resistance transporter"/>
    <property type="match status" value="1"/>
</dbReference>
<feature type="transmembrane region" description="Helical" evidence="7">
    <location>
        <begin position="483"/>
        <end position="502"/>
    </location>
</feature>
<evidence type="ECO:0000256" key="2">
    <source>
        <dbReference type="ARBA" id="ARBA00022448"/>
    </source>
</evidence>
<feature type="transmembrane region" description="Helical" evidence="7">
    <location>
        <begin position="92"/>
        <end position="112"/>
    </location>
</feature>
<dbReference type="InterPro" id="IPR036259">
    <property type="entry name" value="MFS_trans_sf"/>
</dbReference>
<dbReference type="GO" id="GO:0022857">
    <property type="term" value="F:transmembrane transporter activity"/>
    <property type="evidence" value="ECO:0007669"/>
    <property type="project" value="InterPro"/>
</dbReference>
<dbReference type="InterPro" id="IPR020846">
    <property type="entry name" value="MFS_dom"/>
</dbReference>
<comment type="caution">
    <text evidence="9">The sequence shown here is derived from an EMBL/GenBank/DDBJ whole genome shotgun (WGS) entry which is preliminary data.</text>
</comment>
<dbReference type="AlphaFoldDB" id="A0A2N6NV44"/>
<dbReference type="GO" id="GO:0005886">
    <property type="term" value="C:plasma membrane"/>
    <property type="evidence" value="ECO:0007669"/>
    <property type="project" value="TreeGrafter"/>
</dbReference>
<dbReference type="EMBL" id="MRVG01000003">
    <property type="protein sequence ID" value="PMB71140.1"/>
    <property type="molecule type" value="Genomic_DNA"/>
</dbReference>
<feature type="region of interest" description="Disordered" evidence="6">
    <location>
        <begin position="1"/>
        <end position="29"/>
    </location>
</feature>